<dbReference type="SMART" id="SM00862">
    <property type="entry name" value="Trans_reg_C"/>
    <property type="match status" value="1"/>
</dbReference>
<dbReference type="GO" id="GO:0003677">
    <property type="term" value="F:DNA binding"/>
    <property type="evidence" value="ECO:0007669"/>
    <property type="project" value="UniProtKB-UniRule"/>
</dbReference>
<dbReference type="Gene3D" id="3.40.50.300">
    <property type="entry name" value="P-loop containing nucleotide triphosphate hydrolases"/>
    <property type="match status" value="1"/>
</dbReference>
<dbReference type="InterPro" id="IPR001867">
    <property type="entry name" value="OmpR/PhoB-type_DNA-bd"/>
</dbReference>
<name>A0A6G4WQU7_9ACTN</name>
<dbReference type="PANTHER" id="PTHR47691:SF3">
    <property type="entry name" value="HTH-TYPE TRANSCRIPTIONAL REGULATOR RV0890C-RELATED"/>
    <property type="match status" value="1"/>
</dbReference>
<evidence type="ECO:0000256" key="6">
    <source>
        <dbReference type="SAM" id="MobiDB-lite"/>
    </source>
</evidence>
<dbReference type="SUPFAM" id="SSF46894">
    <property type="entry name" value="C-terminal effector domain of the bipartite response regulators"/>
    <property type="match status" value="1"/>
</dbReference>
<protein>
    <submittedName>
        <fullName evidence="8">AfsR/SARP family transcriptional regulator</fullName>
    </submittedName>
</protein>
<dbReference type="Proteomes" id="UP000477722">
    <property type="component" value="Unassembled WGS sequence"/>
</dbReference>
<dbReference type="RefSeq" id="WP_165297233.1">
    <property type="nucleotide sequence ID" value="NZ_JAAKZZ010000023.1"/>
</dbReference>
<dbReference type="SUPFAM" id="SSF52540">
    <property type="entry name" value="P-loop containing nucleoside triphosphate hydrolases"/>
    <property type="match status" value="1"/>
</dbReference>
<dbReference type="SMART" id="SM01043">
    <property type="entry name" value="BTAD"/>
    <property type="match status" value="1"/>
</dbReference>
<comment type="similarity">
    <text evidence="1">Belongs to the AfsR/DnrI/RedD regulatory family.</text>
</comment>
<dbReference type="Pfam" id="PF03704">
    <property type="entry name" value="BTAD"/>
    <property type="match status" value="1"/>
</dbReference>
<dbReference type="InterPro" id="IPR016032">
    <property type="entry name" value="Sig_transdc_resp-reg_C-effctor"/>
</dbReference>
<dbReference type="GO" id="GO:0000160">
    <property type="term" value="P:phosphorelay signal transduction system"/>
    <property type="evidence" value="ECO:0007669"/>
    <property type="project" value="UniProtKB-KW"/>
</dbReference>
<dbReference type="Gene3D" id="1.10.10.10">
    <property type="entry name" value="Winged helix-like DNA-binding domain superfamily/Winged helix DNA-binding domain"/>
    <property type="match status" value="1"/>
</dbReference>
<keyword evidence="9" id="KW-1185">Reference proteome</keyword>
<dbReference type="Pfam" id="PF00486">
    <property type="entry name" value="Trans_reg_C"/>
    <property type="match status" value="1"/>
</dbReference>
<proteinExistence type="inferred from homology"/>
<accession>A0A6G4WQU7</accession>
<dbReference type="GO" id="GO:0006355">
    <property type="term" value="P:regulation of DNA-templated transcription"/>
    <property type="evidence" value="ECO:0007669"/>
    <property type="project" value="InterPro"/>
</dbReference>
<sequence>MLRFRVLGPVDVRTGDGTRVPIPGTKVAALLANLLLVPGRPVSVDQLVDHLWGEQLPGNPAGALQAKVSQLRRALDDAEPGARDLVVHQQKPPGYVLQIAPEQVDAAEFADLTAKARATDDPLRTSRLLAEALSLWQGEAFGDFADEPFARAVCGRMEEERLAALEEQAEARLDLGESNLLAGELAEAVSEHPFRERLRAVHMRALYRAGRQSEALDSYDQLRERLAEELGLSPTPALVALHQAILRQDPELDGAPGESAATPRPRTNLPTPLTELVGRDGAIAEVRSRLEGGRLVTLTGPGGVGKTRLAMQTATEMIGDFPDGVWLVGLSAHGRGSGRQELLSTLAEAVLSVLSIRENVPAGAPHSEPVTLCDRVVNALQGRTMLLVLDNCEHVAEGVAALAEALLGTAPDLRVLATSQRPLGVAGETLWAVPPLDVPVVGASGESPDRDLLAVEQSTAARLFVARAAATAPGFVQNRDNAWTIGALCRRLDGIPLALELAATRVRALGVKGLFARLDDRFRLLGEGHRSAPPRQQTLRAMIDWSWELLTEPEQAVLRRLAVHVDGCTLEAAEAVSPGPGVGAEDVPHLVSLLVDRSLVMTAETGHGPRYRMLESVVEYGAERLREAGELDRVRHAHQRYYTEFAERARPHLHGQDQQQWLGHLDRETANFRSAVDSALEDGRVELALRLVDALGWYWLLRGRLTDAVQMLADAIEAAEEPSVPLANALAWRLGVTGRFGDDADLLEQSKAIMDMYDRLGARAARARAQWFLGFTLFGRGGMAASEELTEQALDGFNAVGDSWGTAAALAMRARQAAGRGDLDAVRRDGRRSLALFQELGDRWGQLQANDVLGWLAEITGDYRQAVALHRDGQRIAEQLGLWSDLSWKLSRLGRIAILSQDYDRARELHERARRLAAEQRDKPAEHFAELGLGLGARRQGKLADAQEHLERWLDWCRQMDWSPGLALILVELGFVAEQRGDPEAARDLHLESFVMAQRTDDSRAVALALEGLAGAQALAGLPAEAARLLGAASAARDAARAPLPAAERGDVERIAEAVRQALGGDAFAAESERGRRLGHGPSASGAFGLRLA</sequence>
<evidence type="ECO:0000256" key="3">
    <source>
        <dbReference type="ARBA" id="ARBA00023125"/>
    </source>
</evidence>
<dbReference type="PRINTS" id="PR00364">
    <property type="entry name" value="DISEASERSIST"/>
</dbReference>
<dbReference type="PANTHER" id="PTHR47691">
    <property type="entry name" value="REGULATOR-RELATED"/>
    <property type="match status" value="1"/>
</dbReference>
<evidence type="ECO:0000259" key="7">
    <source>
        <dbReference type="PROSITE" id="PS51755"/>
    </source>
</evidence>
<feature type="DNA-binding region" description="OmpR/PhoB-type" evidence="4">
    <location>
        <begin position="1"/>
        <end position="99"/>
    </location>
</feature>
<dbReference type="InterPro" id="IPR041664">
    <property type="entry name" value="AAA_16"/>
</dbReference>
<dbReference type="AlphaFoldDB" id="A0A6G4WQU7"/>
<dbReference type="PROSITE" id="PS51755">
    <property type="entry name" value="OMPR_PHOB"/>
    <property type="match status" value="1"/>
</dbReference>
<feature type="region of interest" description="Disordered" evidence="6">
    <location>
        <begin position="251"/>
        <end position="271"/>
    </location>
</feature>
<keyword evidence="3 4" id="KW-0238">DNA-binding</keyword>
<dbReference type="InterPro" id="IPR005158">
    <property type="entry name" value="BTAD"/>
</dbReference>
<dbReference type="InterPro" id="IPR027417">
    <property type="entry name" value="P-loop_NTPase"/>
</dbReference>
<keyword evidence="5" id="KW-0175">Coiled coil</keyword>
<reference evidence="8 9" key="1">
    <citation type="submission" date="2020-02" db="EMBL/GenBank/DDBJ databases">
        <title>Whole-genome analyses of novel actinobacteria.</title>
        <authorList>
            <person name="Sahin N."/>
            <person name="Tatar D."/>
        </authorList>
    </citation>
    <scope>NUCLEOTIDE SEQUENCE [LARGE SCALE GENOMIC DNA]</scope>
    <source>
        <strain evidence="8 9">SB3404</strain>
    </source>
</reference>
<dbReference type="InterPro" id="IPR058852">
    <property type="entry name" value="HTH_77"/>
</dbReference>
<dbReference type="Gene3D" id="1.25.40.10">
    <property type="entry name" value="Tetratricopeptide repeat domain"/>
    <property type="match status" value="3"/>
</dbReference>
<dbReference type="InterPro" id="IPR011990">
    <property type="entry name" value="TPR-like_helical_dom_sf"/>
</dbReference>
<keyword evidence="2" id="KW-0902">Two-component regulatory system</keyword>
<dbReference type="Pfam" id="PF13191">
    <property type="entry name" value="AAA_16"/>
    <property type="match status" value="1"/>
</dbReference>
<evidence type="ECO:0000256" key="2">
    <source>
        <dbReference type="ARBA" id="ARBA00023012"/>
    </source>
</evidence>
<dbReference type="EMBL" id="JAAKZZ010000023">
    <property type="protein sequence ID" value="NGO67575.1"/>
    <property type="molecule type" value="Genomic_DNA"/>
</dbReference>
<comment type="caution">
    <text evidence="8">The sequence shown here is derived from an EMBL/GenBank/DDBJ whole genome shotgun (WGS) entry which is preliminary data.</text>
</comment>
<evidence type="ECO:0000313" key="8">
    <source>
        <dbReference type="EMBL" id="NGO67575.1"/>
    </source>
</evidence>
<evidence type="ECO:0000256" key="5">
    <source>
        <dbReference type="SAM" id="Coils"/>
    </source>
</evidence>
<feature type="compositionally biased region" description="Low complexity" evidence="6">
    <location>
        <begin position="262"/>
        <end position="271"/>
    </location>
</feature>
<dbReference type="SUPFAM" id="SSF48452">
    <property type="entry name" value="TPR-like"/>
    <property type="match status" value="3"/>
</dbReference>
<evidence type="ECO:0000313" key="9">
    <source>
        <dbReference type="Proteomes" id="UP000477722"/>
    </source>
</evidence>
<evidence type="ECO:0000256" key="4">
    <source>
        <dbReference type="PROSITE-ProRule" id="PRU01091"/>
    </source>
</evidence>
<dbReference type="InterPro" id="IPR036388">
    <property type="entry name" value="WH-like_DNA-bd_sf"/>
</dbReference>
<feature type="coiled-coil region" evidence="5">
    <location>
        <begin position="896"/>
        <end position="923"/>
    </location>
</feature>
<dbReference type="CDD" id="cd15831">
    <property type="entry name" value="BTAD"/>
    <property type="match status" value="1"/>
</dbReference>
<feature type="domain" description="OmpR/PhoB-type" evidence="7">
    <location>
        <begin position="1"/>
        <end position="99"/>
    </location>
</feature>
<gene>
    <name evidence="8" type="ORF">G5C65_04225</name>
</gene>
<dbReference type="Pfam" id="PF25872">
    <property type="entry name" value="HTH_77"/>
    <property type="match status" value="1"/>
</dbReference>
<evidence type="ECO:0000256" key="1">
    <source>
        <dbReference type="ARBA" id="ARBA00005820"/>
    </source>
</evidence>
<organism evidence="8 9">
    <name type="scientific">Streptomyces boncukensis</name>
    <dbReference type="NCBI Taxonomy" id="2711219"/>
    <lineage>
        <taxon>Bacteria</taxon>
        <taxon>Bacillati</taxon>
        <taxon>Actinomycetota</taxon>
        <taxon>Actinomycetes</taxon>
        <taxon>Kitasatosporales</taxon>
        <taxon>Streptomycetaceae</taxon>
        <taxon>Streptomyces</taxon>
    </lineage>
</organism>